<dbReference type="InterPro" id="IPR053279">
    <property type="entry name" value="EMC_subunit"/>
</dbReference>
<feature type="chain" id="PRO_5043934122" evidence="7">
    <location>
        <begin position="20"/>
        <end position="145"/>
    </location>
</feature>
<proteinExistence type="inferred from homology"/>
<dbReference type="InterPro" id="IPR018937">
    <property type="entry name" value="MMgT"/>
</dbReference>
<keyword evidence="9" id="KW-1185">Reference proteome</keyword>
<dbReference type="AlphaFoldDB" id="A0AAV9X0I4"/>
<dbReference type="GO" id="GO:0034975">
    <property type="term" value="P:protein folding in endoplasmic reticulum"/>
    <property type="evidence" value="ECO:0007669"/>
    <property type="project" value="TreeGrafter"/>
</dbReference>
<evidence type="ECO:0000256" key="6">
    <source>
        <dbReference type="SAM" id="MobiDB-lite"/>
    </source>
</evidence>
<dbReference type="GO" id="GO:0072546">
    <property type="term" value="C:EMC complex"/>
    <property type="evidence" value="ECO:0007669"/>
    <property type="project" value="TreeGrafter"/>
</dbReference>
<dbReference type="PANTHER" id="PTHR28144:SF1">
    <property type="entry name" value="ER MEMBRANE PROTEIN COMPLEX SUBUNIT 5"/>
    <property type="match status" value="1"/>
</dbReference>
<organism evidence="8 9">
    <name type="scientific">Orbilia ellipsospora</name>
    <dbReference type="NCBI Taxonomy" id="2528407"/>
    <lineage>
        <taxon>Eukaryota</taxon>
        <taxon>Fungi</taxon>
        <taxon>Dikarya</taxon>
        <taxon>Ascomycota</taxon>
        <taxon>Pezizomycotina</taxon>
        <taxon>Orbiliomycetes</taxon>
        <taxon>Orbiliales</taxon>
        <taxon>Orbiliaceae</taxon>
        <taxon>Orbilia</taxon>
    </lineage>
</organism>
<comment type="caution">
    <text evidence="8">The sequence shown here is derived from an EMBL/GenBank/DDBJ whole genome shotgun (WGS) entry which is preliminary data.</text>
</comment>
<keyword evidence="3" id="KW-0812">Transmembrane</keyword>
<protein>
    <submittedName>
        <fullName evidence="8">Uncharacterized protein</fullName>
    </submittedName>
</protein>
<dbReference type="EMBL" id="JAVHJO010000013">
    <property type="protein sequence ID" value="KAK6530448.1"/>
    <property type="molecule type" value="Genomic_DNA"/>
</dbReference>
<keyword evidence="7" id="KW-0732">Signal</keyword>
<dbReference type="Pfam" id="PF10270">
    <property type="entry name" value="MMgT"/>
    <property type="match status" value="1"/>
</dbReference>
<reference evidence="8 9" key="1">
    <citation type="submission" date="2019-10" db="EMBL/GenBank/DDBJ databases">
        <authorList>
            <person name="Palmer J.M."/>
        </authorList>
    </citation>
    <scope>NUCLEOTIDE SEQUENCE [LARGE SCALE GENOMIC DNA]</scope>
    <source>
        <strain evidence="8 9">TWF694</strain>
    </source>
</reference>
<feature type="signal peptide" evidence="7">
    <location>
        <begin position="1"/>
        <end position="19"/>
    </location>
</feature>
<evidence type="ECO:0000256" key="7">
    <source>
        <dbReference type="SAM" id="SignalP"/>
    </source>
</evidence>
<accession>A0AAV9X0I4</accession>
<evidence type="ECO:0000256" key="5">
    <source>
        <dbReference type="ARBA" id="ARBA00023136"/>
    </source>
</evidence>
<comment type="subcellular location">
    <subcellularLocation>
        <location evidence="1">Endomembrane system</location>
        <topology evidence="1">Multi-pass membrane protein</topology>
    </subcellularLocation>
</comment>
<keyword evidence="4" id="KW-1133">Transmembrane helix</keyword>
<dbReference type="Proteomes" id="UP001365542">
    <property type="component" value="Unassembled WGS sequence"/>
</dbReference>
<dbReference type="PANTHER" id="PTHR28144">
    <property type="entry name" value="ER MEMBRANE PROTEIN COMPLEX SUBUNIT 5"/>
    <property type="match status" value="1"/>
</dbReference>
<evidence type="ECO:0000256" key="3">
    <source>
        <dbReference type="ARBA" id="ARBA00022692"/>
    </source>
</evidence>
<evidence type="ECO:0000313" key="8">
    <source>
        <dbReference type="EMBL" id="KAK6530448.1"/>
    </source>
</evidence>
<evidence type="ECO:0000256" key="2">
    <source>
        <dbReference type="ARBA" id="ARBA00006109"/>
    </source>
</evidence>
<evidence type="ECO:0000256" key="1">
    <source>
        <dbReference type="ARBA" id="ARBA00004127"/>
    </source>
</evidence>
<evidence type="ECO:0000256" key="4">
    <source>
        <dbReference type="ARBA" id="ARBA00022989"/>
    </source>
</evidence>
<sequence length="145" mass="15525">MSLPSKLLITFSSLLLAHACYSAHEHSLLSTTHPSPSSPASPSTSPSGTTTTGSSLPLDITLETLISVSLLLLGIVSSGWELKPISLRSYAGMLERGSVFPDGVDGKTTVRGRGIFDGLEDRPGFLDIRKQREEFAQWIKTHGDS</sequence>
<name>A0AAV9X0I4_9PEZI</name>
<keyword evidence="5" id="KW-0472">Membrane</keyword>
<evidence type="ECO:0000313" key="9">
    <source>
        <dbReference type="Proteomes" id="UP001365542"/>
    </source>
</evidence>
<gene>
    <name evidence="8" type="ORF">TWF694_003800</name>
</gene>
<feature type="region of interest" description="Disordered" evidence="6">
    <location>
        <begin position="28"/>
        <end position="54"/>
    </location>
</feature>
<comment type="similarity">
    <text evidence="2">Belongs to the membrane magnesium transporter (TC 1.A.67) family.</text>
</comment>